<dbReference type="InterPro" id="IPR017871">
    <property type="entry name" value="ABC_transporter-like_CS"/>
</dbReference>
<organism evidence="5 6">
    <name type="scientific">Anaerococcus martiniensis</name>
    <dbReference type="NCBI Taxonomy" id="3115615"/>
    <lineage>
        <taxon>Bacteria</taxon>
        <taxon>Bacillati</taxon>
        <taxon>Bacillota</taxon>
        <taxon>Tissierellia</taxon>
        <taxon>Tissierellales</taxon>
        <taxon>Peptoniphilaceae</taxon>
        <taxon>Anaerococcus</taxon>
    </lineage>
</organism>
<dbReference type="CDD" id="cd03257">
    <property type="entry name" value="ABC_NikE_OppD_transporters"/>
    <property type="match status" value="1"/>
</dbReference>
<keyword evidence="2" id="KW-0547">Nucleotide-binding</keyword>
<evidence type="ECO:0000256" key="3">
    <source>
        <dbReference type="ARBA" id="ARBA00022840"/>
    </source>
</evidence>
<dbReference type="PROSITE" id="PS50893">
    <property type="entry name" value="ABC_TRANSPORTER_2"/>
    <property type="match status" value="1"/>
</dbReference>
<sequence>MITLVELNNIKKYFFSNYSNYPIKAVDGVDLKIEKGQVLGLIGESGSGKSTLGKLILGLEKPTRGQVTFKEENIETLIKDNRKDYYKKVQMIFQNPYDVFDHNFSIEKSLKDLLKIHNIGKGEEDKLLKDLLESFSMKPANDFLKRYPDDLSGGQLQRIAILRSMILQPDFLVADEPVTMLDVSVRSEIINLLLEARQINDTSILFISHDIATTSFISDRIAVMYLGQIVEEAGAKELIEKPYHPYTKTLLSYTNSIFSDNNKKKIRIKVDPPKGQNLGEKCYFSSRCYKAHDKCFKQMPDLEDIGSARKVRCFYYG</sequence>
<dbReference type="InterPro" id="IPR003439">
    <property type="entry name" value="ABC_transporter-like_ATP-bd"/>
</dbReference>
<keyword evidence="1" id="KW-0813">Transport</keyword>
<evidence type="ECO:0000313" key="6">
    <source>
        <dbReference type="Proteomes" id="UP001637996"/>
    </source>
</evidence>
<dbReference type="Pfam" id="PF08352">
    <property type="entry name" value="oligo_HPY"/>
    <property type="match status" value="1"/>
</dbReference>
<dbReference type="InterPro" id="IPR013563">
    <property type="entry name" value="Oligopep_ABC_C"/>
</dbReference>
<gene>
    <name evidence="5" type="ORF">ACCQ41_03495</name>
</gene>
<evidence type="ECO:0000256" key="1">
    <source>
        <dbReference type="ARBA" id="ARBA00022448"/>
    </source>
</evidence>
<feature type="domain" description="ABC transporter" evidence="4">
    <location>
        <begin position="5"/>
        <end position="251"/>
    </location>
</feature>
<keyword evidence="6" id="KW-1185">Reference proteome</keyword>
<dbReference type="NCBIfam" id="TIGR01727">
    <property type="entry name" value="oligo_HPY"/>
    <property type="match status" value="1"/>
</dbReference>
<dbReference type="InterPro" id="IPR050319">
    <property type="entry name" value="ABC_transp_ATP-bind"/>
</dbReference>
<protein>
    <submittedName>
        <fullName evidence="5">ABC transporter ATP-binding protein</fullName>
    </submittedName>
</protein>
<evidence type="ECO:0000313" key="5">
    <source>
        <dbReference type="EMBL" id="MFO3665316.1"/>
    </source>
</evidence>
<dbReference type="InterPro" id="IPR003593">
    <property type="entry name" value="AAA+_ATPase"/>
</dbReference>
<comment type="caution">
    <text evidence="5">The sequence shown here is derived from an EMBL/GenBank/DDBJ whole genome shotgun (WGS) entry which is preliminary data.</text>
</comment>
<dbReference type="RefSeq" id="WP_410031025.1">
    <property type="nucleotide sequence ID" value="NZ_JBGMEI010000003.1"/>
</dbReference>
<proteinExistence type="predicted"/>
<dbReference type="Proteomes" id="UP001637996">
    <property type="component" value="Unassembled WGS sequence"/>
</dbReference>
<dbReference type="SUPFAM" id="SSF52540">
    <property type="entry name" value="P-loop containing nucleoside triphosphate hydrolases"/>
    <property type="match status" value="1"/>
</dbReference>
<reference evidence="5 6" key="1">
    <citation type="journal article" date="2025" name="Anaerobe">
        <title>Description of Anaerococcus kampingiae sp. nov., Anaerococcus groningensis sp. nov., Anaerococcus martiniensis sp. nov., and Anaerococcus cruorum sp. nov., isolated from human clinical specimens.</title>
        <authorList>
            <person name="Boiten K.E."/>
            <person name="Meijer J."/>
            <person name="van Wezel E.M."/>
            <person name="Veloo A.C.M."/>
        </authorList>
    </citation>
    <scope>NUCLEOTIDE SEQUENCE [LARGE SCALE GENOMIC DNA]</scope>
    <source>
        <strain evidence="5 6">ENR0831</strain>
    </source>
</reference>
<evidence type="ECO:0000256" key="2">
    <source>
        <dbReference type="ARBA" id="ARBA00022741"/>
    </source>
</evidence>
<dbReference type="EMBL" id="JBGMEI010000003">
    <property type="protein sequence ID" value="MFO3665316.1"/>
    <property type="molecule type" value="Genomic_DNA"/>
</dbReference>
<dbReference type="PANTHER" id="PTHR43776:SF8">
    <property type="entry name" value="ABC TRANSPORTER, ATP-BINDING PROTEIN"/>
    <property type="match status" value="1"/>
</dbReference>
<dbReference type="InterPro" id="IPR027417">
    <property type="entry name" value="P-loop_NTPase"/>
</dbReference>
<dbReference type="GO" id="GO:0005524">
    <property type="term" value="F:ATP binding"/>
    <property type="evidence" value="ECO:0007669"/>
    <property type="project" value="UniProtKB-KW"/>
</dbReference>
<dbReference type="Gene3D" id="3.40.50.300">
    <property type="entry name" value="P-loop containing nucleotide triphosphate hydrolases"/>
    <property type="match status" value="1"/>
</dbReference>
<accession>A0ABW9M9P7</accession>
<dbReference type="SMART" id="SM00382">
    <property type="entry name" value="AAA"/>
    <property type="match status" value="1"/>
</dbReference>
<dbReference type="PANTHER" id="PTHR43776">
    <property type="entry name" value="TRANSPORT ATP-BINDING PROTEIN"/>
    <property type="match status" value="1"/>
</dbReference>
<evidence type="ECO:0000259" key="4">
    <source>
        <dbReference type="PROSITE" id="PS50893"/>
    </source>
</evidence>
<name>A0ABW9M9P7_9FIRM</name>
<dbReference type="PROSITE" id="PS00211">
    <property type="entry name" value="ABC_TRANSPORTER_1"/>
    <property type="match status" value="1"/>
</dbReference>
<dbReference type="Pfam" id="PF00005">
    <property type="entry name" value="ABC_tran"/>
    <property type="match status" value="1"/>
</dbReference>
<keyword evidence="3 5" id="KW-0067">ATP-binding</keyword>